<proteinExistence type="predicted"/>
<reference evidence="1" key="1">
    <citation type="submission" date="2021-02" db="EMBL/GenBank/DDBJ databases">
        <title>Psilocybe cubensis genome.</title>
        <authorList>
            <person name="Mckernan K.J."/>
            <person name="Crawford S."/>
            <person name="Trippe A."/>
            <person name="Kane L.T."/>
            <person name="Mclaughlin S."/>
        </authorList>
    </citation>
    <scope>NUCLEOTIDE SEQUENCE [LARGE SCALE GENOMIC DNA]</scope>
    <source>
        <strain evidence="1">MGC-MH-2018</strain>
    </source>
</reference>
<organism evidence="1">
    <name type="scientific">Psilocybe cubensis</name>
    <name type="common">Psychedelic mushroom</name>
    <name type="synonym">Stropharia cubensis</name>
    <dbReference type="NCBI Taxonomy" id="181762"/>
    <lineage>
        <taxon>Eukaryota</taxon>
        <taxon>Fungi</taxon>
        <taxon>Dikarya</taxon>
        <taxon>Basidiomycota</taxon>
        <taxon>Agaricomycotina</taxon>
        <taxon>Agaricomycetes</taxon>
        <taxon>Agaricomycetidae</taxon>
        <taxon>Agaricales</taxon>
        <taxon>Agaricineae</taxon>
        <taxon>Strophariaceae</taxon>
        <taxon>Psilocybe</taxon>
    </lineage>
</organism>
<accession>A0A8H7Y678</accession>
<name>A0A8H7Y678_PSICU</name>
<gene>
    <name evidence="1" type="ORF">JR316_004004</name>
</gene>
<protein>
    <submittedName>
        <fullName evidence="1">Uncharacterized protein</fullName>
    </submittedName>
</protein>
<dbReference type="AlphaFoldDB" id="A0A8H7Y678"/>
<evidence type="ECO:0000313" key="1">
    <source>
        <dbReference type="EMBL" id="KAG5171915.1"/>
    </source>
</evidence>
<dbReference type="OrthoDB" id="3061241at2759"/>
<comment type="caution">
    <text evidence="1">The sequence shown here is derived from an EMBL/GenBank/DDBJ whole genome shotgun (WGS) entry which is preliminary data.</text>
</comment>
<dbReference type="EMBL" id="JAFIQS010000003">
    <property type="protein sequence ID" value="KAG5171915.1"/>
    <property type="molecule type" value="Genomic_DNA"/>
</dbReference>
<sequence>MTICNHRNAEDTLPIPLFSDKSQQGHNALTLPAEIIDVVVDHLASDTDQNSSRRALLSMSQASRGLCMRAYRHIFSTLQLTLVREHEPKRSEAMDKMLERLIETLLCGINFPGLGLVYYLQCVSITLKFNRRENIPLLDSFPLLADILKAFHGRDHGIVMLRLQVNTRTRMGTVVIPPIYLSERLNPNFSKAFFDLCHSPRLKTLHLSQVGLFSRTLGSTCIENIHLREITLEDENPGRVVEAENVKTFQPVSMTLISTRRFRHLPDPTIYSPVAVYPQNDAGLEVSNLVEYFLPLDHYQAQTFESLTNLTLLDRDRSKIQLELLPNLRQLKVIQRLTFHAVSRFGYSNLHSFFQSNQGVSRNIGSTKIIVVETDIHFLGMFMNDNRHDEKGFSFSRLKPTKECWEEVDVHLASAYTSLEQINFTFRFLVKFDEGLPSGHTLHSFVEENTRLISAYFPRLSKSPIFALNVQVDNQEYPLVVPGIDFRPLSEAVKV</sequence>